<keyword evidence="1" id="KW-0472">Membrane</keyword>
<reference evidence="2" key="2">
    <citation type="journal article" date="2023" name="Microorganisms">
        <title>Isolation and Genomic Characteristics of Cat-Borne Campylobacter felis sp. nov. and Sheep-Borne Campylobacter ovis sp. nov.</title>
        <authorList>
            <person name="Wang H."/>
            <person name="Li Y."/>
            <person name="Gu Y."/>
            <person name="Zhou G."/>
            <person name="Chen X."/>
            <person name="Zhang X."/>
            <person name="Shao Z."/>
            <person name="Zhang J."/>
            <person name="Zhang M."/>
        </authorList>
    </citation>
    <scope>NUCLEOTIDE SEQUENCE</scope>
    <source>
        <strain evidence="2">PS10</strain>
    </source>
</reference>
<evidence type="ECO:0000313" key="2">
    <source>
        <dbReference type="EMBL" id="MDL0088276.1"/>
    </source>
</evidence>
<dbReference type="EMBL" id="JANURM010000002">
    <property type="protein sequence ID" value="MDL0088276.1"/>
    <property type="molecule type" value="Genomic_DNA"/>
</dbReference>
<keyword evidence="1" id="KW-0812">Transmembrane</keyword>
<evidence type="ECO:0000256" key="1">
    <source>
        <dbReference type="SAM" id="Phobius"/>
    </source>
</evidence>
<accession>A0ABT7HMY5</accession>
<protein>
    <recommendedName>
        <fullName evidence="4">Periplasmic protein</fullName>
    </recommendedName>
</protein>
<evidence type="ECO:0008006" key="4">
    <source>
        <dbReference type="Google" id="ProtNLM"/>
    </source>
</evidence>
<proteinExistence type="predicted"/>
<gene>
    <name evidence="2" type="ORF">NYG85_02645</name>
</gene>
<comment type="caution">
    <text evidence="2">The sequence shown here is derived from an EMBL/GenBank/DDBJ whole genome shotgun (WGS) entry which is preliminary data.</text>
</comment>
<reference evidence="2" key="1">
    <citation type="submission" date="2022-08" db="EMBL/GenBank/DDBJ databases">
        <authorList>
            <person name="Wang H."/>
        </authorList>
    </citation>
    <scope>NUCLEOTIDE SEQUENCE</scope>
    <source>
        <strain evidence="2">PS10</strain>
    </source>
</reference>
<name>A0ABT7HMY5_9BACT</name>
<keyword evidence="3" id="KW-1185">Reference proteome</keyword>
<evidence type="ECO:0000313" key="3">
    <source>
        <dbReference type="Proteomes" id="UP001173801"/>
    </source>
</evidence>
<feature type="transmembrane region" description="Helical" evidence="1">
    <location>
        <begin position="6"/>
        <end position="25"/>
    </location>
</feature>
<dbReference type="RefSeq" id="WP_284936927.1">
    <property type="nucleotide sequence ID" value="NZ_JANURM010000002.1"/>
</dbReference>
<organism evidence="2 3">
    <name type="scientific">Campylobacter gastrosuis</name>
    <dbReference type="NCBI Taxonomy" id="2974576"/>
    <lineage>
        <taxon>Bacteria</taxon>
        <taxon>Pseudomonadati</taxon>
        <taxon>Campylobacterota</taxon>
        <taxon>Epsilonproteobacteria</taxon>
        <taxon>Campylobacterales</taxon>
        <taxon>Campylobacteraceae</taxon>
        <taxon>Campylobacter</taxon>
    </lineage>
</organism>
<dbReference type="Proteomes" id="UP001173801">
    <property type="component" value="Unassembled WGS sequence"/>
</dbReference>
<keyword evidence="1" id="KW-1133">Transmembrane helix</keyword>
<sequence length="159" mass="18038">MSRHTLLAIVSVLLILVFSLGIYLYKYANANLAEIKQDTQSEQNLAKQEPNAQNTWLNKLATTSKKEYVLPVNEIYIEYARPLKTKTKTAYQLIVDKNDAYSLFCITQTLRSIEVDFTLVKDGVKSQIFLNTNDSALLQSVITKLGNFDIKTSVKEVKI</sequence>